<comment type="caution">
    <text evidence="1">The sequence shown here is derived from an EMBL/GenBank/DDBJ whole genome shotgun (WGS) entry which is preliminary data.</text>
</comment>
<dbReference type="Proteomes" id="UP000297753">
    <property type="component" value="Unassembled WGS sequence"/>
</dbReference>
<name>A0A4Y8WAV8_9VIBR</name>
<dbReference type="AlphaFoldDB" id="A0A4Y8WAV8"/>
<accession>A0A4Y8WAV8</accession>
<organism evidence="1 2">
    <name type="scientific">Vibrio ouci</name>
    <dbReference type="NCBI Taxonomy" id="2499078"/>
    <lineage>
        <taxon>Bacteria</taxon>
        <taxon>Pseudomonadati</taxon>
        <taxon>Pseudomonadota</taxon>
        <taxon>Gammaproteobacteria</taxon>
        <taxon>Vibrionales</taxon>
        <taxon>Vibrionaceae</taxon>
        <taxon>Vibrio</taxon>
    </lineage>
</organism>
<dbReference type="EMBL" id="SATR01000059">
    <property type="protein sequence ID" value="TFH89538.1"/>
    <property type="molecule type" value="Genomic_DNA"/>
</dbReference>
<evidence type="ECO:0000313" key="1">
    <source>
        <dbReference type="EMBL" id="TFH89538.1"/>
    </source>
</evidence>
<reference evidence="1 2" key="1">
    <citation type="submission" date="2019-01" db="EMBL/GenBank/DDBJ databases">
        <title>Vibrio BEI176 sp. nov, a marine bacterium isolated from China: eastern marignal seas.</title>
        <authorList>
            <person name="Li B."/>
        </authorList>
    </citation>
    <scope>NUCLEOTIDE SEQUENCE [LARGE SCALE GENOMIC DNA]</scope>
    <source>
        <strain evidence="1 2">BEI176</strain>
    </source>
</reference>
<protein>
    <submittedName>
        <fullName evidence="1">Uncharacterized protein</fullName>
    </submittedName>
</protein>
<dbReference type="RefSeq" id="WP_134837296.1">
    <property type="nucleotide sequence ID" value="NZ_SATR01000059.1"/>
</dbReference>
<proteinExistence type="predicted"/>
<keyword evidence="2" id="KW-1185">Reference proteome</keyword>
<gene>
    <name evidence="1" type="ORF">ELS82_21625</name>
</gene>
<evidence type="ECO:0000313" key="2">
    <source>
        <dbReference type="Proteomes" id="UP000297753"/>
    </source>
</evidence>
<sequence length="194" mass="22150">MKVFANNLVTDSECSSVYEIKNDSFVVILNVKTSNSSEGIFGYSNLYYLPLAERQPPSTNITLVINGKEQPTEQSVLDDVEGMVSVEKYQSPCDEIVVIRARYFESGLESISELGYIYITQKNSQLKFIGQYDFIIGNEKEYQMFISDESLLPHNFKDLFSYLDFQQSDNELQLKITNFLNTKSQTNTFSLGDD</sequence>
<dbReference type="OrthoDB" id="9964851at2"/>